<evidence type="ECO:0000313" key="1">
    <source>
        <dbReference type="EMBL" id="GHO43955.1"/>
    </source>
</evidence>
<organism evidence="1 2">
    <name type="scientific">Ktedonospora formicarum</name>
    <dbReference type="NCBI Taxonomy" id="2778364"/>
    <lineage>
        <taxon>Bacteria</taxon>
        <taxon>Bacillati</taxon>
        <taxon>Chloroflexota</taxon>
        <taxon>Ktedonobacteria</taxon>
        <taxon>Ktedonobacterales</taxon>
        <taxon>Ktedonobacteraceae</taxon>
        <taxon>Ktedonospora</taxon>
    </lineage>
</organism>
<dbReference type="AlphaFoldDB" id="A0A8J3MT36"/>
<dbReference type="EMBL" id="BNJF01000001">
    <property type="protein sequence ID" value="GHO43955.1"/>
    <property type="molecule type" value="Genomic_DNA"/>
</dbReference>
<reference evidence="1" key="1">
    <citation type="submission" date="2020-10" db="EMBL/GenBank/DDBJ databases">
        <title>Taxonomic study of unclassified bacteria belonging to the class Ktedonobacteria.</title>
        <authorList>
            <person name="Yabe S."/>
            <person name="Wang C.M."/>
            <person name="Zheng Y."/>
            <person name="Sakai Y."/>
            <person name="Cavaletti L."/>
            <person name="Monciardini P."/>
            <person name="Donadio S."/>
        </authorList>
    </citation>
    <scope>NUCLEOTIDE SEQUENCE</scope>
    <source>
        <strain evidence="1">SOSP1-1</strain>
    </source>
</reference>
<keyword evidence="2" id="KW-1185">Reference proteome</keyword>
<sequence>MAKHIRTRLLPQEGDPSPAAVTISQFWGGSEIETEEQARKFELLRLAFFLVKLRKLEETQAQPLALERDEELAFRGNLLRHVIFQQVITLTNLNARQQALQLIAAYRHG</sequence>
<accession>A0A8J3MT36</accession>
<evidence type="ECO:0000313" key="2">
    <source>
        <dbReference type="Proteomes" id="UP000612362"/>
    </source>
</evidence>
<name>A0A8J3MT36_9CHLR</name>
<proteinExistence type="predicted"/>
<protein>
    <submittedName>
        <fullName evidence="1">Uncharacterized protein</fullName>
    </submittedName>
</protein>
<dbReference type="Proteomes" id="UP000612362">
    <property type="component" value="Unassembled WGS sequence"/>
</dbReference>
<comment type="caution">
    <text evidence="1">The sequence shown here is derived from an EMBL/GenBank/DDBJ whole genome shotgun (WGS) entry which is preliminary data.</text>
</comment>
<dbReference type="RefSeq" id="WP_220193393.1">
    <property type="nucleotide sequence ID" value="NZ_BNJF01000001.1"/>
</dbReference>
<gene>
    <name evidence="1" type="ORF">KSX_21180</name>
</gene>